<evidence type="ECO:0000256" key="1">
    <source>
        <dbReference type="SAM" id="MobiDB-lite"/>
    </source>
</evidence>
<evidence type="ECO:0000313" key="3">
    <source>
        <dbReference type="Proteomes" id="UP000265520"/>
    </source>
</evidence>
<dbReference type="EMBL" id="LXQA010184743">
    <property type="protein sequence ID" value="MCI31112.1"/>
    <property type="molecule type" value="Genomic_DNA"/>
</dbReference>
<dbReference type="Proteomes" id="UP000265520">
    <property type="component" value="Unassembled WGS sequence"/>
</dbReference>
<feature type="region of interest" description="Disordered" evidence="1">
    <location>
        <begin position="1"/>
        <end position="31"/>
    </location>
</feature>
<proteinExistence type="predicted"/>
<dbReference type="AlphaFoldDB" id="A0A392R4T1"/>
<sequence length="99" mass="11339">DATLRQFAPPYEAPCESDEHPLSDSYDTDQNDEDVEFQKIDVEGVEDIDQSRFYHFDVKITSAIPNTSQVLERQNTSSKYVLKVNPENISITNVDTREV</sequence>
<comment type="caution">
    <text evidence="2">The sequence shown here is derived from an EMBL/GenBank/DDBJ whole genome shotgun (WGS) entry which is preliminary data.</text>
</comment>
<accession>A0A392R4T1</accession>
<organism evidence="2 3">
    <name type="scientific">Trifolium medium</name>
    <dbReference type="NCBI Taxonomy" id="97028"/>
    <lineage>
        <taxon>Eukaryota</taxon>
        <taxon>Viridiplantae</taxon>
        <taxon>Streptophyta</taxon>
        <taxon>Embryophyta</taxon>
        <taxon>Tracheophyta</taxon>
        <taxon>Spermatophyta</taxon>
        <taxon>Magnoliopsida</taxon>
        <taxon>eudicotyledons</taxon>
        <taxon>Gunneridae</taxon>
        <taxon>Pentapetalae</taxon>
        <taxon>rosids</taxon>
        <taxon>fabids</taxon>
        <taxon>Fabales</taxon>
        <taxon>Fabaceae</taxon>
        <taxon>Papilionoideae</taxon>
        <taxon>50 kb inversion clade</taxon>
        <taxon>NPAAA clade</taxon>
        <taxon>Hologalegina</taxon>
        <taxon>IRL clade</taxon>
        <taxon>Trifolieae</taxon>
        <taxon>Trifolium</taxon>
    </lineage>
</organism>
<feature type="non-terminal residue" evidence="2">
    <location>
        <position position="1"/>
    </location>
</feature>
<protein>
    <submittedName>
        <fullName evidence="2">Uncharacterized protein</fullName>
    </submittedName>
</protein>
<name>A0A392R4T1_9FABA</name>
<reference evidence="2 3" key="1">
    <citation type="journal article" date="2018" name="Front. Plant Sci.">
        <title>Red Clover (Trifolium pratense) and Zigzag Clover (T. medium) - A Picture of Genomic Similarities and Differences.</title>
        <authorList>
            <person name="Dluhosova J."/>
            <person name="Istvanek J."/>
            <person name="Nedelnik J."/>
            <person name="Repkova J."/>
        </authorList>
    </citation>
    <scope>NUCLEOTIDE SEQUENCE [LARGE SCALE GENOMIC DNA]</scope>
    <source>
        <strain evidence="3">cv. 10/8</strain>
        <tissue evidence="2">Leaf</tissue>
    </source>
</reference>
<evidence type="ECO:0000313" key="2">
    <source>
        <dbReference type="EMBL" id="MCI31112.1"/>
    </source>
</evidence>
<keyword evidence="3" id="KW-1185">Reference proteome</keyword>